<dbReference type="SUPFAM" id="SSF52540">
    <property type="entry name" value="P-loop containing nucleoside triphosphate hydrolases"/>
    <property type="match status" value="1"/>
</dbReference>
<organism evidence="6 7">
    <name type="scientific">Sulfurospirillum deleyianum (strain ATCC 51133 / DSM 6946 / 5175)</name>
    <dbReference type="NCBI Taxonomy" id="525898"/>
    <lineage>
        <taxon>Bacteria</taxon>
        <taxon>Pseudomonadati</taxon>
        <taxon>Campylobacterota</taxon>
        <taxon>Epsilonproteobacteria</taxon>
        <taxon>Campylobacterales</taxon>
        <taxon>Sulfurospirillaceae</taxon>
        <taxon>Sulfurospirillum</taxon>
    </lineage>
</organism>
<dbReference type="KEGG" id="sdl:Sdel_1526"/>
<evidence type="ECO:0000259" key="5">
    <source>
        <dbReference type="PROSITE" id="PS50893"/>
    </source>
</evidence>
<name>D1B372_SULD5</name>
<dbReference type="eggNOG" id="COG1119">
    <property type="taxonomic scope" value="Bacteria"/>
</dbReference>
<reference evidence="6 7" key="2">
    <citation type="journal article" date="2010" name="Stand. Genomic Sci.">
        <title>Complete genome sequence of Sulfurospirillum deleyianum type strain (5175).</title>
        <authorList>
            <person name="Sikorski J."/>
            <person name="Lapidus A."/>
            <person name="Copeland A."/>
            <person name="Glavina Del Rio T."/>
            <person name="Nolan M."/>
            <person name="Lucas S."/>
            <person name="Chen F."/>
            <person name="Tice H."/>
            <person name="Cheng J.F."/>
            <person name="Saunders E."/>
            <person name="Bruce D."/>
            <person name="Goodwin L."/>
            <person name="Pitluck S."/>
            <person name="Ovchinnikova G."/>
            <person name="Pati A."/>
            <person name="Ivanova N."/>
            <person name="Mavromatis K."/>
            <person name="Chen A."/>
            <person name="Palaniappan K."/>
            <person name="Chain P."/>
            <person name="Land M."/>
            <person name="Hauser L."/>
            <person name="Chang Y.J."/>
            <person name="Jeffries C.D."/>
            <person name="Brettin T."/>
            <person name="Detter J.C."/>
            <person name="Han C."/>
            <person name="Rohde M."/>
            <person name="Lang E."/>
            <person name="Spring S."/>
            <person name="Goker M."/>
            <person name="Bristow J."/>
            <person name="Eisen J.A."/>
            <person name="Markowitz V."/>
            <person name="Hugenholtz P."/>
            <person name="Kyrpides N.C."/>
            <person name="Klenk H.P."/>
        </authorList>
    </citation>
    <scope>NUCLEOTIDE SEQUENCE [LARGE SCALE GENOMIC DNA]</scope>
    <source>
        <strain evidence="7">ATCC 51133 / DSM 6946 / 5175</strain>
    </source>
</reference>
<dbReference type="GO" id="GO:0016887">
    <property type="term" value="F:ATP hydrolysis activity"/>
    <property type="evidence" value="ECO:0007669"/>
    <property type="project" value="InterPro"/>
</dbReference>
<dbReference type="RefSeq" id="WP_012857292.1">
    <property type="nucleotide sequence ID" value="NC_013512.1"/>
</dbReference>
<dbReference type="SMART" id="SM00382">
    <property type="entry name" value="AAA"/>
    <property type="match status" value="1"/>
</dbReference>
<keyword evidence="7" id="KW-1185">Reference proteome</keyword>
<dbReference type="InterPro" id="IPR003593">
    <property type="entry name" value="AAA+_ATPase"/>
</dbReference>
<dbReference type="Pfam" id="PF00005">
    <property type="entry name" value="ABC_tran"/>
    <property type="match status" value="1"/>
</dbReference>
<dbReference type="InterPro" id="IPR003439">
    <property type="entry name" value="ABC_transporter-like_ATP-bd"/>
</dbReference>
<evidence type="ECO:0000256" key="1">
    <source>
        <dbReference type="ARBA" id="ARBA00005417"/>
    </source>
</evidence>
<evidence type="ECO:0000313" key="6">
    <source>
        <dbReference type="EMBL" id="ACZ12542.1"/>
    </source>
</evidence>
<keyword evidence="3" id="KW-0547">Nucleotide-binding</keyword>
<reference evidence="7" key="1">
    <citation type="submission" date="2009-11" db="EMBL/GenBank/DDBJ databases">
        <title>The complete genome of Sulfurospirillum deleyianum DSM 6946.</title>
        <authorList>
            <consortium name="US DOE Joint Genome Institute (JGI-PGF)"/>
            <person name="Lucas S."/>
            <person name="Copeland A."/>
            <person name="Lapidus A."/>
            <person name="Glavina del Rio T."/>
            <person name="Dalin E."/>
            <person name="Tice H."/>
            <person name="Bruce D."/>
            <person name="Goodwin L."/>
            <person name="Pitluck S."/>
            <person name="Kyrpides N."/>
            <person name="Mavromatis K."/>
            <person name="Ivanova N."/>
            <person name="Ovchinnikova G."/>
            <person name="Munk A.C."/>
            <person name="Lu M."/>
            <person name="Brettin T."/>
            <person name="Detter J.C."/>
            <person name="Han C."/>
            <person name="Tapia R."/>
            <person name="Larimer F."/>
            <person name="Land M."/>
            <person name="Hauser L."/>
            <person name="Markowitz V."/>
            <person name="Cheng J.F."/>
            <person name="Hugenholtz P."/>
            <person name="Woyke T."/>
            <person name="Wu D."/>
            <person name="Aumann P."/>
            <person name="Schneider S."/>
            <person name="Lang E."/>
            <person name="Spring S."/>
            <person name="Klenk H.P."/>
            <person name="Eisen J.A."/>
        </authorList>
    </citation>
    <scope>NUCLEOTIDE SEQUENCE [LARGE SCALE GENOMIC DNA]</scope>
    <source>
        <strain evidence="7">ATCC 51133 / DSM 6946 / 5175</strain>
    </source>
</reference>
<comment type="similarity">
    <text evidence="1">Belongs to the ABC transporter superfamily.</text>
</comment>
<dbReference type="InterPro" id="IPR027417">
    <property type="entry name" value="P-loop_NTPase"/>
</dbReference>
<dbReference type="STRING" id="525898.Sdel_1526"/>
<keyword evidence="2" id="KW-0813">Transport</keyword>
<dbReference type="OrthoDB" id="5515229at2"/>
<dbReference type="Proteomes" id="UP000002222">
    <property type="component" value="Chromosome"/>
</dbReference>
<dbReference type="GO" id="GO:0005524">
    <property type="term" value="F:ATP binding"/>
    <property type="evidence" value="ECO:0007669"/>
    <property type="project" value="UniProtKB-KW"/>
</dbReference>
<dbReference type="InterPro" id="IPR050153">
    <property type="entry name" value="Metal_Ion_Import_ABC"/>
</dbReference>
<gene>
    <name evidence="6" type="ordered locus">Sdel_1526</name>
</gene>
<sequence>MEIVNFEHICVAYEDENVLHDISLKIKEGEHTAILGANGSGKSTLLKLFSNDIYPRYSEVMKKEVFGKSVWDIWELKKNLGIITNDLHYQFSERAPDLNGFEVALSGFFSSFHLYEHQGFSPLHVKKAEEVLASLEISHLRDKRISSMSTGELRRCIIARSLVHEPKAMILDEPTVGLDIKAQIEFVNLLQKIARERTVILITHHLEEVFEAISHVVLLKEGRIYQQGKKEEMLSDEHLSFTFGVPLHVTCENGRYVIERVDKCSQ</sequence>
<dbReference type="PROSITE" id="PS50893">
    <property type="entry name" value="ABC_TRANSPORTER_2"/>
    <property type="match status" value="1"/>
</dbReference>
<evidence type="ECO:0000313" key="7">
    <source>
        <dbReference type="Proteomes" id="UP000002222"/>
    </source>
</evidence>
<evidence type="ECO:0000256" key="2">
    <source>
        <dbReference type="ARBA" id="ARBA00022448"/>
    </source>
</evidence>
<dbReference type="HOGENOM" id="CLU_000604_1_11_7"/>
<feature type="domain" description="ABC transporter" evidence="5">
    <location>
        <begin position="4"/>
        <end position="246"/>
    </location>
</feature>
<evidence type="ECO:0000256" key="3">
    <source>
        <dbReference type="ARBA" id="ARBA00022741"/>
    </source>
</evidence>
<dbReference type="Gene3D" id="3.40.50.300">
    <property type="entry name" value="P-loop containing nucleotide triphosphate hydrolases"/>
    <property type="match status" value="1"/>
</dbReference>
<protein>
    <submittedName>
        <fullName evidence="6">ABC transporter related protein</fullName>
    </submittedName>
</protein>
<dbReference type="PANTHER" id="PTHR42734">
    <property type="entry name" value="METAL TRANSPORT SYSTEM ATP-BINDING PROTEIN TM_0124-RELATED"/>
    <property type="match status" value="1"/>
</dbReference>
<dbReference type="PANTHER" id="PTHR42734:SF17">
    <property type="entry name" value="METAL TRANSPORT SYSTEM ATP-BINDING PROTEIN TM_0124-RELATED"/>
    <property type="match status" value="1"/>
</dbReference>
<dbReference type="AlphaFoldDB" id="D1B372"/>
<accession>D1B372</accession>
<keyword evidence="4" id="KW-0067">ATP-binding</keyword>
<evidence type="ECO:0000256" key="4">
    <source>
        <dbReference type="ARBA" id="ARBA00022840"/>
    </source>
</evidence>
<dbReference type="EMBL" id="CP001816">
    <property type="protein sequence ID" value="ACZ12542.1"/>
    <property type="molecule type" value="Genomic_DNA"/>
</dbReference>
<proteinExistence type="inferred from homology"/>